<feature type="compositionally biased region" description="Low complexity" evidence="1">
    <location>
        <begin position="300"/>
        <end position="322"/>
    </location>
</feature>
<name>A0A0L6V5I8_9BASI</name>
<keyword evidence="5" id="KW-1185">Reference proteome</keyword>
<evidence type="ECO:0000313" key="5">
    <source>
        <dbReference type="Proteomes" id="UP000037035"/>
    </source>
</evidence>
<evidence type="ECO:0000256" key="1">
    <source>
        <dbReference type="SAM" id="MobiDB-lite"/>
    </source>
</evidence>
<dbReference type="InterPro" id="IPR041524">
    <property type="entry name" value="GH131_N"/>
</dbReference>
<feature type="region of interest" description="Disordered" evidence="1">
    <location>
        <begin position="265"/>
        <end position="322"/>
    </location>
</feature>
<gene>
    <name evidence="4" type="ORF">VP01_2502g1</name>
</gene>
<accession>A0A0L6V5I8</accession>
<comment type="caution">
    <text evidence="4">The sequence shown here is derived from an EMBL/GenBank/DDBJ whole genome shotgun (WGS) entry which is preliminary data.</text>
</comment>
<dbReference type="PANTHER" id="PTHR34612">
    <property type="entry name" value="GH131_N DOMAIN-CONTAINING PROTEIN"/>
    <property type="match status" value="1"/>
</dbReference>
<protein>
    <recommendedName>
        <fullName evidence="3">Glycoside hydrolase 131 catalytic N-terminal domain-containing protein</fullName>
    </recommendedName>
</protein>
<reference evidence="4 5" key="1">
    <citation type="submission" date="2015-08" db="EMBL/GenBank/DDBJ databases">
        <title>Next Generation Sequencing and Analysis of the Genome of Puccinia sorghi L Schw, the Causal Agent of Maize Common Rust.</title>
        <authorList>
            <person name="Rochi L."/>
            <person name="Burguener G."/>
            <person name="Darino M."/>
            <person name="Turjanski A."/>
            <person name="Kreff E."/>
            <person name="Dieguez M.J."/>
            <person name="Sacco F."/>
        </authorList>
    </citation>
    <scope>NUCLEOTIDE SEQUENCE [LARGE SCALE GENOMIC DNA]</scope>
    <source>
        <strain evidence="4 5">RO10H11247</strain>
    </source>
</reference>
<sequence length="322" mass="35626">MLYTSRPASWASLLLLISLSALVVPNLSKLVVDYRVPLTAKVADLDNPASALGKLTQFKIIGNNSVTQAYKFQKTPNGKFQSITFIINDNSIFKPDNNTKNDQIGFRRNDLLPKYDAKAIEVGKKTYHHSFIFKKGLNNKHGYLIASVEFPKAVSAHIFDLHYGNAFKSENTAGTLSPDANKIKLRDINFETIFSVEMVVNKVFNFAVEIDVSLNLVINLRAFHSIGNDKLAEVVKSTPIKPKNEKAANVAGTGEWHLQMIKEPLPDPKDAEKDRSDIPHKGIQETGIKEQLIQLRNFIEDTTTEPGSTDPDGPTGTSSTSS</sequence>
<keyword evidence="2" id="KW-0732">Signal</keyword>
<feature type="compositionally biased region" description="Basic and acidic residues" evidence="1">
    <location>
        <begin position="265"/>
        <end position="283"/>
    </location>
</feature>
<dbReference type="STRING" id="27349.A0A0L6V5I8"/>
<evidence type="ECO:0000313" key="4">
    <source>
        <dbReference type="EMBL" id="KNZ56061.1"/>
    </source>
</evidence>
<dbReference type="Gene3D" id="2.60.120.1160">
    <property type="match status" value="1"/>
</dbReference>
<evidence type="ECO:0000259" key="3">
    <source>
        <dbReference type="Pfam" id="PF18271"/>
    </source>
</evidence>
<dbReference type="Pfam" id="PF18271">
    <property type="entry name" value="GH131_N"/>
    <property type="match status" value="1"/>
</dbReference>
<dbReference type="EMBL" id="LAVV01007395">
    <property type="protein sequence ID" value="KNZ56061.1"/>
    <property type="molecule type" value="Genomic_DNA"/>
</dbReference>
<evidence type="ECO:0000256" key="2">
    <source>
        <dbReference type="SAM" id="SignalP"/>
    </source>
</evidence>
<dbReference type="OrthoDB" id="5283326at2759"/>
<feature type="signal peptide" evidence="2">
    <location>
        <begin position="1"/>
        <end position="28"/>
    </location>
</feature>
<feature type="domain" description="Glycoside hydrolase 131 catalytic N-terminal" evidence="3">
    <location>
        <begin position="32"/>
        <end position="301"/>
    </location>
</feature>
<dbReference type="PANTHER" id="PTHR34612:SF2">
    <property type="entry name" value="GLYCOSIDE HYDROLASE 131 CATALYTIC N-TERMINAL DOMAIN-CONTAINING PROTEIN"/>
    <property type="match status" value="1"/>
</dbReference>
<dbReference type="AlphaFoldDB" id="A0A0L6V5I8"/>
<proteinExistence type="predicted"/>
<dbReference type="Proteomes" id="UP000037035">
    <property type="component" value="Unassembled WGS sequence"/>
</dbReference>
<organism evidence="4 5">
    <name type="scientific">Puccinia sorghi</name>
    <dbReference type="NCBI Taxonomy" id="27349"/>
    <lineage>
        <taxon>Eukaryota</taxon>
        <taxon>Fungi</taxon>
        <taxon>Dikarya</taxon>
        <taxon>Basidiomycota</taxon>
        <taxon>Pucciniomycotina</taxon>
        <taxon>Pucciniomycetes</taxon>
        <taxon>Pucciniales</taxon>
        <taxon>Pucciniaceae</taxon>
        <taxon>Puccinia</taxon>
    </lineage>
</organism>
<dbReference type="VEuPathDB" id="FungiDB:VP01_2502g1"/>
<feature type="chain" id="PRO_5005568301" description="Glycoside hydrolase 131 catalytic N-terminal domain-containing protein" evidence="2">
    <location>
        <begin position="29"/>
        <end position="322"/>
    </location>
</feature>